<keyword evidence="3" id="KW-0808">Transferase</keyword>
<dbReference type="Proteomes" id="UP000241764">
    <property type="component" value="Unassembled WGS sequence"/>
</dbReference>
<dbReference type="Pfam" id="PF11845">
    <property type="entry name" value="Tll0287-like"/>
    <property type="match status" value="1"/>
</dbReference>
<gene>
    <name evidence="3" type="ORF">CU103_26840</name>
</gene>
<dbReference type="OrthoDB" id="7058251at2"/>
<dbReference type="AlphaFoldDB" id="A0A2P7AXI9"/>
<keyword evidence="1" id="KW-0732">Signal</keyword>
<feature type="signal peptide" evidence="1">
    <location>
        <begin position="1"/>
        <end position="25"/>
    </location>
</feature>
<evidence type="ECO:0000313" key="3">
    <source>
        <dbReference type="EMBL" id="PSH58904.1"/>
    </source>
</evidence>
<name>A0A2P7AXI9_9HYPH</name>
<keyword evidence="3" id="KW-0418">Kinase</keyword>
<accession>A0A2P7AXI9</accession>
<reference evidence="4" key="1">
    <citation type="submission" date="2017-11" db="EMBL/GenBank/DDBJ databases">
        <authorList>
            <person name="Kuznetsova I."/>
            <person name="Sazanova A."/>
            <person name="Chirak E."/>
            <person name="Safronova V."/>
            <person name="Willems A."/>
        </authorList>
    </citation>
    <scope>NUCLEOTIDE SEQUENCE [LARGE SCALE GENOMIC DNA]</scope>
    <source>
        <strain evidence="4">CCBAU 03422</strain>
    </source>
</reference>
<dbReference type="InterPro" id="IPR021796">
    <property type="entry name" value="Tll0287-like_dom"/>
</dbReference>
<proteinExistence type="predicted"/>
<dbReference type="EMBL" id="PGGM01000017">
    <property type="protein sequence ID" value="PSH58904.1"/>
    <property type="molecule type" value="Genomic_DNA"/>
</dbReference>
<feature type="domain" description="Tll0287-like" evidence="2">
    <location>
        <begin position="90"/>
        <end position="244"/>
    </location>
</feature>
<sequence length="247" mass="26970">MHRGLRCGALLAGFALCFLAGFVAADDNGDVATGERLAAFLRAGRTVISSHQSLINDASIGKKNLTGQRVADEALEIFSKGKPVPDDQFSQQDKQLFDAQLAALREVVDENQKMIDAKGVGFKGFIPATFARLVNERFEEKVGDHAKMKVTAPTDLVRNRKALPDKWEQQVIEGKFLSADWPKGQSFVEEVETDGRKSFRMLIPEYYSASCLTCHGQPKGEIDISGYPKEGGSEGELGGAISITLFK</sequence>
<protein>
    <submittedName>
        <fullName evidence="3">Histidine kinase</fullName>
    </submittedName>
</protein>
<keyword evidence="4" id="KW-1185">Reference proteome</keyword>
<evidence type="ECO:0000256" key="1">
    <source>
        <dbReference type="SAM" id="SignalP"/>
    </source>
</evidence>
<organism evidence="3 4">
    <name type="scientific">Phyllobacterium sophorae</name>
    <dbReference type="NCBI Taxonomy" id="1520277"/>
    <lineage>
        <taxon>Bacteria</taxon>
        <taxon>Pseudomonadati</taxon>
        <taxon>Pseudomonadota</taxon>
        <taxon>Alphaproteobacteria</taxon>
        <taxon>Hyphomicrobiales</taxon>
        <taxon>Phyllobacteriaceae</taxon>
        <taxon>Phyllobacterium</taxon>
    </lineage>
</organism>
<evidence type="ECO:0000259" key="2">
    <source>
        <dbReference type="Pfam" id="PF11845"/>
    </source>
</evidence>
<dbReference type="GO" id="GO:0016301">
    <property type="term" value="F:kinase activity"/>
    <property type="evidence" value="ECO:0007669"/>
    <property type="project" value="UniProtKB-KW"/>
</dbReference>
<comment type="caution">
    <text evidence="3">The sequence shown here is derived from an EMBL/GenBank/DDBJ whole genome shotgun (WGS) entry which is preliminary data.</text>
</comment>
<feature type="chain" id="PRO_5015154591" evidence="1">
    <location>
        <begin position="26"/>
        <end position="247"/>
    </location>
</feature>
<evidence type="ECO:0000313" key="4">
    <source>
        <dbReference type="Proteomes" id="UP000241764"/>
    </source>
</evidence>